<evidence type="ECO:0000313" key="8">
    <source>
        <dbReference type="EMBL" id="KAJ9174114.1"/>
    </source>
</evidence>
<evidence type="ECO:0000256" key="4">
    <source>
        <dbReference type="ARBA" id="ARBA00022723"/>
    </source>
</evidence>
<keyword evidence="4" id="KW-0479">Metal-binding</keyword>
<name>A0ABQ9M5C7_HEVBR</name>
<evidence type="ECO:0000256" key="2">
    <source>
        <dbReference type="ARBA" id="ARBA00006622"/>
    </source>
</evidence>
<keyword evidence="5" id="KW-0560">Oxidoreductase</keyword>
<comment type="cofactor">
    <cofactor evidence="1">
        <name>Fe(2+)</name>
        <dbReference type="ChEBI" id="CHEBI:29033"/>
    </cofactor>
</comment>
<dbReference type="SUPFAM" id="SSF51182">
    <property type="entry name" value="RmlC-like cupins"/>
    <property type="match status" value="1"/>
</dbReference>
<dbReference type="EC" id="1.13.11.20" evidence="3"/>
<reference evidence="8" key="1">
    <citation type="journal article" date="2023" name="Plant Biotechnol. J.">
        <title>Chromosome-level wild Hevea brasiliensis genome provides new tools for genomic-assisted breeding and valuable loci to elevate rubber yield.</title>
        <authorList>
            <person name="Cheng H."/>
            <person name="Song X."/>
            <person name="Hu Y."/>
            <person name="Wu T."/>
            <person name="Yang Q."/>
            <person name="An Z."/>
            <person name="Feng S."/>
            <person name="Deng Z."/>
            <person name="Wu W."/>
            <person name="Zeng X."/>
            <person name="Tu M."/>
            <person name="Wang X."/>
            <person name="Huang H."/>
        </authorList>
    </citation>
    <scope>NUCLEOTIDE SEQUENCE</scope>
    <source>
        <strain evidence="8">MT/VB/25A 57/8</strain>
    </source>
</reference>
<dbReference type="Gene3D" id="2.60.120.10">
    <property type="entry name" value="Jelly Rolls"/>
    <property type="match status" value="1"/>
</dbReference>
<evidence type="ECO:0000256" key="7">
    <source>
        <dbReference type="ARBA" id="ARBA00024284"/>
    </source>
</evidence>
<evidence type="ECO:0000256" key="5">
    <source>
        <dbReference type="ARBA" id="ARBA00023002"/>
    </source>
</evidence>
<dbReference type="PANTHER" id="PTHR22966">
    <property type="entry name" value="2-AMINOETHANETHIOL DIOXYGENASE"/>
    <property type="match status" value="1"/>
</dbReference>
<dbReference type="InterPro" id="IPR011051">
    <property type="entry name" value="RmlC_Cupin_sf"/>
</dbReference>
<protein>
    <recommendedName>
        <fullName evidence="3">cysteine dioxygenase</fullName>
        <ecNumber evidence="3">1.13.11.20</ecNumber>
    </recommendedName>
</protein>
<comment type="caution">
    <text evidence="8">The sequence shown here is derived from an EMBL/GenBank/DDBJ whole genome shotgun (WGS) entry which is preliminary data.</text>
</comment>
<evidence type="ECO:0000256" key="3">
    <source>
        <dbReference type="ARBA" id="ARBA00013133"/>
    </source>
</evidence>
<sequence length="292" mass="32197">MTKMFSKLHQASDKARRILLGARNNPLFSVCFRSHVNMAEQSSFSKVQALYELCTTTFTPLGIPSSSSPAISKLCSLLDTVHAADVGLKEENPDDDRGHGFFGLNRLSQAARWTQPITYIDIYECDSFTMCIFCFPTSSVIPLHDHPGMTVFSKVLYGSLHVKAYDWVEPTCIYKSKGSSYPPVKLAKLAVDKVLTAPCGTSVLYPKSGGNLHCFTAVTPCAVLDILTPSYREDAGRKCAYYHDYPYSSFSTGNGTEKSDGKEEDYAWLAQIGTPDNLYMRQGVYTGPAVNV</sequence>
<dbReference type="InterPro" id="IPR014710">
    <property type="entry name" value="RmlC-like_jellyroll"/>
</dbReference>
<proteinExistence type="inferred from homology"/>
<organism evidence="8 9">
    <name type="scientific">Hevea brasiliensis</name>
    <name type="common">Para rubber tree</name>
    <name type="synonym">Siphonia brasiliensis</name>
    <dbReference type="NCBI Taxonomy" id="3981"/>
    <lineage>
        <taxon>Eukaryota</taxon>
        <taxon>Viridiplantae</taxon>
        <taxon>Streptophyta</taxon>
        <taxon>Embryophyta</taxon>
        <taxon>Tracheophyta</taxon>
        <taxon>Spermatophyta</taxon>
        <taxon>Magnoliopsida</taxon>
        <taxon>eudicotyledons</taxon>
        <taxon>Gunneridae</taxon>
        <taxon>Pentapetalae</taxon>
        <taxon>rosids</taxon>
        <taxon>fabids</taxon>
        <taxon>Malpighiales</taxon>
        <taxon>Euphorbiaceae</taxon>
        <taxon>Crotonoideae</taxon>
        <taxon>Micrandreae</taxon>
        <taxon>Hevea</taxon>
    </lineage>
</organism>
<dbReference type="Proteomes" id="UP001174677">
    <property type="component" value="Chromosome 9"/>
</dbReference>
<comment type="catalytic activity">
    <reaction evidence="7">
        <text>L-cysteine + O2 = 3-sulfino-L-alanine + H(+)</text>
        <dbReference type="Rhea" id="RHEA:20441"/>
        <dbReference type="ChEBI" id="CHEBI:15378"/>
        <dbReference type="ChEBI" id="CHEBI:15379"/>
        <dbReference type="ChEBI" id="CHEBI:35235"/>
        <dbReference type="ChEBI" id="CHEBI:61085"/>
        <dbReference type="EC" id="1.13.11.20"/>
    </reaction>
    <physiologicalReaction direction="left-to-right" evidence="7">
        <dbReference type="Rhea" id="RHEA:20442"/>
    </physiologicalReaction>
</comment>
<dbReference type="InterPro" id="IPR012864">
    <property type="entry name" value="PCO/ADO"/>
</dbReference>
<keyword evidence="6" id="KW-0408">Iron</keyword>
<accession>A0ABQ9M5C7</accession>
<dbReference type="CDD" id="cd20289">
    <property type="entry name" value="cupin_ADO"/>
    <property type="match status" value="1"/>
</dbReference>
<dbReference type="Pfam" id="PF07847">
    <property type="entry name" value="PCO_ADO"/>
    <property type="match status" value="1"/>
</dbReference>
<gene>
    <name evidence="8" type="ORF">P3X46_017177</name>
</gene>
<keyword evidence="9" id="KW-1185">Reference proteome</keyword>
<evidence type="ECO:0000256" key="6">
    <source>
        <dbReference type="ARBA" id="ARBA00023004"/>
    </source>
</evidence>
<evidence type="ECO:0000256" key="1">
    <source>
        <dbReference type="ARBA" id="ARBA00001954"/>
    </source>
</evidence>
<dbReference type="PANTHER" id="PTHR22966:SF29">
    <property type="entry name" value="PLANT CYSTEINE OXIDASE 3"/>
    <property type="match status" value="1"/>
</dbReference>
<dbReference type="EMBL" id="JARPOI010000009">
    <property type="protein sequence ID" value="KAJ9174114.1"/>
    <property type="molecule type" value="Genomic_DNA"/>
</dbReference>
<comment type="similarity">
    <text evidence="2">Belongs to the cysteine dioxygenase family.</text>
</comment>
<evidence type="ECO:0000313" key="9">
    <source>
        <dbReference type="Proteomes" id="UP001174677"/>
    </source>
</evidence>